<dbReference type="Gene3D" id="3.30.420.40">
    <property type="match status" value="1"/>
</dbReference>
<organism evidence="3">
    <name type="scientific">Eucampia antarctica</name>
    <dbReference type="NCBI Taxonomy" id="49252"/>
    <lineage>
        <taxon>Eukaryota</taxon>
        <taxon>Sar</taxon>
        <taxon>Stramenopiles</taxon>
        <taxon>Ochrophyta</taxon>
        <taxon>Bacillariophyta</taxon>
        <taxon>Mediophyceae</taxon>
        <taxon>Biddulphiophycidae</taxon>
        <taxon>Hemiaulales</taxon>
        <taxon>Hemiaulaceae</taxon>
        <taxon>Eucampia</taxon>
    </lineage>
</organism>
<dbReference type="GO" id="GO:0005536">
    <property type="term" value="F:D-glucose binding"/>
    <property type="evidence" value="ECO:0007669"/>
    <property type="project" value="InterPro"/>
</dbReference>
<dbReference type="GO" id="GO:0004340">
    <property type="term" value="F:glucokinase activity"/>
    <property type="evidence" value="ECO:0007669"/>
    <property type="project" value="InterPro"/>
</dbReference>
<dbReference type="SUPFAM" id="SSF53067">
    <property type="entry name" value="Actin-like ATPase domain"/>
    <property type="match status" value="1"/>
</dbReference>
<gene>
    <name evidence="3" type="ORF">EANT1437_LOCUS2201</name>
</gene>
<evidence type="ECO:0000256" key="2">
    <source>
        <dbReference type="ARBA" id="ARBA00022777"/>
    </source>
</evidence>
<dbReference type="InterPro" id="IPR003836">
    <property type="entry name" value="Glucokinase"/>
</dbReference>
<evidence type="ECO:0000313" key="3">
    <source>
        <dbReference type="EMBL" id="CAD9658399.1"/>
    </source>
</evidence>
<proteinExistence type="predicted"/>
<dbReference type="GO" id="GO:0005524">
    <property type="term" value="F:ATP binding"/>
    <property type="evidence" value="ECO:0007669"/>
    <property type="project" value="InterPro"/>
</dbReference>
<dbReference type="InterPro" id="IPR043129">
    <property type="entry name" value="ATPase_NBD"/>
</dbReference>
<sequence length="421" mass="45398">MTMSFSSSPSPQMVTALGAAVTATVLLLLVRKIESSAVSASSINDEGKTYLLAGDIGGTNARFSLYEAGAKSAQDVLETKEYQNSAYITDSSKTFENEIIAPFLNHCKEKLNLHNFGDGIVACLACAGPVQHNRVVMTNIGGQHPPDSDAPHLEVVVDGAAIEKTIPDVIGCKIVNDFVGQGYGSLDLDLKTEVIELIPGSIDRVDKLGPRVCVGAGTGLGECFLTKSSLYPKGGYECYPSEGGHSEFSPRNDLEIELLQFLKNKFIQKHRVSVERVVSGKGLANIYEFLSQKFPERVDEKVHKEFLNASDLQGRVIGTNAKDGNLCDQALKIFAGAYGCEVGSASLKFIPTGGMYVSGGLTPKNIGYIQGEESEFMKAFWDKGRVKGILKDIPLFAVMQQDLGLRGAYVCALREYKGMKA</sequence>
<accession>A0A7S2R1U2</accession>
<dbReference type="PANTHER" id="PTHR47363">
    <property type="entry name" value="GLUCOKINASE"/>
    <property type="match status" value="1"/>
</dbReference>
<dbReference type="PANTHER" id="PTHR47363:SF1">
    <property type="entry name" value="GLUCOKINASE"/>
    <property type="match status" value="1"/>
</dbReference>
<protein>
    <recommendedName>
        <fullName evidence="4">Glucokinase</fullName>
    </recommendedName>
</protein>
<dbReference type="AlphaFoldDB" id="A0A7S2R1U2"/>
<dbReference type="GO" id="GO:0006096">
    <property type="term" value="P:glycolytic process"/>
    <property type="evidence" value="ECO:0007669"/>
    <property type="project" value="InterPro"/>
</dbReference>
<dbReference type="EMBL" id="HBHI01004318">
    <property type="protein sequence ID" value="CAD9658399.1"/>
    <property type="molecule type" value="Transcribed_RNA"/>
</dbReference>
<name>A0A7S2R1U2_9STRA</name>
<keyword evidence="1" id="KW-0808">Transferase</keyword>
<dbReference type="Pfam" id="PF02685">
    <property type="entry name" value="Glucokinase"/>
    <property type="match status" value="1"/>
</dbReference>
<reference evidence="3" key="1">
    <citation type="submission" date="2021-01" db="EMBL/GenBank/DDBJ databases">
        <authorList>
            <person name="Corre E."/>
            <person name="Pelletier E."/>
            <person name="Niang G."/>
            <person name="Scheremetjew M."/>
            <person name="Finn R."/>
            <person name="Kale V."/>
            <person name="Holt S."/>
            <person name="Cochrane G."/>
            <person name="Meng A."/>
            <person name="Brown T."/>
            <person name="Cohen L."/>
        </authorList>
    </citation>
    <scope>NUCLEOTIDE SEQUENCE</scope>
    <source>
        <strain evidence="3">CCMP1452</strain>
    </source>
</reference>
<keyword evidence="2" id="KW-0418">Kinase</keyword>
<evidence type="ECO:0000256" key="1">
    <source>
        <dbReference type="ARBA" id="ARBA00022679"/>
    </source>
</evidence>
<evidence type="ECO:0008006" key="4">
    <source>
        <dbReference type="Google" id="ProtNLM"/>
    </source>
</evidence>
<dbReference type="CDD" id="cd24008">
    <property type="entry name" value="ASKHA_NBD_GLK"/>
    <property type="match status" value="1"/>
</dbReference>
<dbReference type="Gene3D" id="3.40.367.20">
    <property type="match status" value="1"/>
</dbReference>